<dbReference type="SUPFAM" id="SSF53335">
    <property type="entry name" value="S-adenosyl-L-methionine-dependent methyltransferases"/>
    <property type="match status" value="1"/>
</dbReference>
<proteinExistence type="predicted"/>
<keyword evidence="1" id="KW-0830">Ubiquinone</keyword>
<keyword evidence="1" id="KW-0808">Transferase</keyword>
<dbReference type="AlphaFoldDB" id="A0A5B8RAM0"/>
<dbReference type="InterPro" id="IPR029063">
    <property type="entry name" value="SAM-dependent_MTases_sf"/>
</dbReference>
<reference evidence="1" key="1">
    <citation type="submission" date="2019-06" db="EMBL/GenBank/DDBJ databases">
        <authorList>
            <person name="Murdoch R.W."/>
            <person name="Fathepure B."/>
        </authorList>
    </citation>
    <scope>NUCLEOTIDE SEQUENCE</scope>
</reference>
<dbReference type="Gene3D" id="3.40.50.150">
    <property type="entry name" value="Vaccinia Virus protein VP39"/>
    <property type="match status" value="1"/>
</dbReference>
<dbReference type="Pfam" id="PF13489">
    <property type="entry name" value="Methyltransf_23"/>
    <property type="match status" value="1"/>
</dbReference>
<dbReference type="EMBL" id="MN079106">
    <property type="protein sequence ID" value="QEA05651.1"/>
    <property type="molecule type" value="Genomic_DNA"/>
</dbReference>
<accession>A0A5B8RAM0</accession>
<protein>
    <submittedName>
        <fullName evidence="1">Ubiquinone biosynthesis O-methyltransferase</fullName>
        <ecNumber evidence="1">2.1.1.222</ecNumber>
    </submittedName>
</protein>
<dbReference type="GO" id="GO:0032259">
    <property type="term" value="P:methylation"/>
    <property type="evidence" value="ECO:0007669"/>
    <property type="project" value="UniProtKB-KW"/>
</dbReference>
<evidence type="ECO:0000313" key="1">
    <source>
        <dbReference type="EMBL" id="QEA05651.1"/>
    </source>
</evidence>
<sequence>MTGDMQNRDTPTTMAAAFEHRNWPSDGLEQMDRCPVCGSEERKTLYRGLTDRVFRSAPGRWDLHQCGSCRSAYLDPRPTAGTISLAYQSYYTHEEGAAAVEELSALRRWRRALGNGYRNWKYGTRYRPASPIGVLAPVLTPGFPAKVAQSMYFLPQPESGQRLLDVGCGNGAFLRRAASAGWQVAGVDPDPKAVEVVCQAGLEVRQGGIEAFDDAGEAFDVITMSHIIEHVHDPAGLLQRAHALLKPGGILYIETPNIEAYGHQRFRESWRGLEVPRHLVLFNWDSLNHLLQLSGFSGVTPFTRSNASIYLGLASQSRAIQSNSRSDSHSKPTWVDKLQAVGLGVPGIWDTRKTEFVTLHAYKRCYERNTKK</sequence>
<keyword evidence="1" id="KW-0489">Methyltransferase</keyword>
<gene>
    <name evidence="1" type="primary">ubiG_2</name>
    <name evidence="1" type="ORF">KBTEX_01974</name>
</gene>
<name>A0A5B8RAM0_9ZZZZ</name>
<dbReference type="CDD" id="cd02440">
    <property type="entry name" value="AdoMet_MTases"/>
    <property type="match status" value="1"/>
</dbReference>
<dbReference type="GO" id="GO:0102208">
    <property type="term" value="F:2-polyprenyl-6-hydroxyphenol methylase activity"/>
    <property type="evidence" value="ECO:0007669"/>
    <property type="project" value="UniProtKB-EC"/>
</dbReference>
<dbReference type="PANTHER" id="PTHR43861">
    <property type="entry name" value="TRANS-ACONITATE 2-METHYLTRANSFERASE-RELATED"/>
    <property type="match status" value="1"/>
</dbReference>
<organism evidence="1">
    <name type="scientific">uncultured organism</name>
    <dbReference type="NCBI Taxonomy" id="155900"/>
    <lineage>
        <taxon>unclassified sequences</taxon>
        <taxon>environmental samples</taxon>
    </lineage>
</organism>
<dbReference type="EC" id="2.1.1.222" evidence="1"/>